<keyword evidence="1" id="KW-0472">Membrane</keyword>
<organism evidence="2">
    <name type="scientific">Brassica cretica</name>
    <name type="common">Mustard</name>
    <dbReference type="NCBI Taxonomy" id="69181"/>
    <lineage>
        <taxon>Eukaryota</taxon>
        <taxon>Viridiplantae</taxon>
        <taxon>Streptophyta</taxon>
        <taxon>Embryophyta</taxon>
        <taxon>Tracheophyta</taxon>
        <taxon>Spermatophyta</taxon>
        <taxon>Magnoliopsida</taxon>
        <taxon>eudicotyledons</taxon>
        <taxon>Gunneridae</taxon>
        <taxon>Pentapetalae</taxon>
        <taxon>rosids</taxon>
        <taxon>malvids</taxon>
        <taxon>Brassicales</taxon>
        <taxon>Brassicaceae</taxon>
        <taxon>Brassiceae</taxon>
        <taxon>Brassica</taxon>
    </lineage>
</organism>
<comment type="caution">
    <text evidence="2">The sequence shown here is derived from an EMBL/GenBank/DDBJ whole genome shotgun (WGS) entry which is preliminary data.</text>
</comment>
<accession>A0A8S9LBG1</accession>
<dbReference type="AlphaFoldDB" id="A0A8S9LBG1"/>
<sequence length="78" mass="8005">MRNQEDEQRVSASPFQSQESITPLTNLQTIGKRKLCLLLSVSALSSVSLLLSVSALSSVSLFLGFSGFLSGGGGGGGS</sequence>
<evidence type="ECO:0008006" key="3">
    <source>
        <dbReference type="Google" id="ProtNLM"/>
    </source>
</evidence>
<evidence type="ECO:0000256" key="1">
    <source>
        <dbReference type="SAM" id="Phobius"/>
    </source>
</evidence>
<keyword evidence="1" id="KW-1133">Transmembrane helix</keyword>
<protein>
    <recommendedName>
        <fullName evidence="3">Transmembrane protein</fullName>
    </recommendedName>
</protein>
<name>A0A8S9LBG1_BRACR</name>
<evidence type="ECO:0000313" key="2">
    <source>
        <dbReference type="EMBL" id="KAF2603307.1"/>
    </source>
</evidence>
<dbReference type="EMBL" id="QGKY02000094">
    <property type="protein sequence ID" value="KAF2603307.1"/>
    <property type="molecule type" value="Genomic_DNA"/>
</dbReference>
<reference evidence="2" key="1">
    <citation type="submission" date="2019-12" db="EMBL/GenBank/DDBJ databases">
        <title>Genome sequencing and annotation of Brassica cretica.</title>
        <authorList>
            <person name="Studholme D.J."/>
            <person name="Sarris P.F."/>
        </authorList>
    </citation>
    <scope>NUCLEOTIDE SEQUENCE</scope>
    <source>
        <strain evidence="2">PFS-102/07</strain>
        <tissue evidence="2">Leaf</tissue>
    </source>
</reference>
<feature type="transmembrane region" description="Helical" evidence="1">
    <location>
        <begin position="35"/>
        <end position="63"/>
    </location>
</feature>
<proteinExistence type="predicted"/>
<gene>
    <name evidence="2" type="ORF">F2Q70_00028322</name>
</gene>
<keyword evidence="1" id="KW-0812">Transmembrane</keyword>